<keyword evidence="1" id="KW-0808">Transferase</keyword>
<dbReference type="SUPFAM" id="SSF53067">
    <property type="entry name" value="Actin-like ATPase domain"/>
    <property type="match status" value="1"/>
</dbReference>
<dbReference type="Gene3D" id="3.30.420.310">
    <property type="entry name" value="2-keto-3-deoxy-galactonokinase, C-terminal domain"/>
    <property type="match status" value="1"/>
</dbReference>
<dbReference type="Pfam" id="PF05035">
    <property type="entry name" value="DGOK"/>
    <property type="match status" value="1"/>
</dbReference>
<dbReference type="STRING" id="92487.SAMN02745130_01557"/>
<dbReference type="Gene3D" id="3.30.420.300">
    <property type="entry name" value="2-keto-3-deoxy-galactonokinase, substrate binding domain"/>
    <property type="match status" value="1"/>
</dbReference>
<gene>
    <name evidence="1" type="ORF">SAMN02745130_01557</name>
</gene>
<dbReference type="AlphaFoldDB" id="A0A1T4WEM9"/>
<dbReference type="OrthoDB" id="256574at2"/>
<organism evidence="1 2">
    <name type="scientific">Thiothrix eikelboomii</name>
    <dbReference type="NCBI Taxonomy" id="92487"/>
    <lineage>
        <taxon>Bacteria</taxon>
        <taxon>Pseudomonadati</taxon>
        <taxon>Pseudomonadota</taxon>
        <taxon>Gammaproteobacteria</taxon>
        <taxon>Thiotrichales</taxon>
        <taxon>Thiotrichaceae</taxon>
        <taxon>Thiothrix</taxon>
    </lineage>
</organism>
<protein>
    <submittedName>
        <fullName evidence="1">2-dehydro-3-deoxygalactonokinase</fullName>
    </submittedName>
</protein>
<dbReference type="GO" id="GO:0034194">
    <property type="term" value="P:D-galactonate catabolic process"/>
    <property type="evidence" value="ECO:0007669"/>
    <property type="project" value="InterPro"/>
</dbReference>
<dbReference type="InterPro" id="IPR042257">
    <property type="entry name" value="DGOK_C"/>
</dbReference>
<dbReference type="Proteomes" id="UP000190460">
    <property type="component" value="Unassembled WGS sequence"/>
</dbReference>
<sequence length="310" mass="34447">MKTALPNMTWIAVDWGSSLVRVWAMDAQGKVVATQQSSQGANRLQNTEYEATLLNLIEPWLENHQSVPVLIAGMAGSRQGWQEAAYLNLPWSWAKQAQSTFVVTQDSRIRVYLLSGLKQLHPPDVMRGEETQVIGLLTQQPDFNGVVILPGTHSKWVRLQEGVIQAFHTCMTGELFQLLSEQSMLRHSVTTQTWAAESFDAAFLTALAQPAQLSYRLFSLRAEHLLLDTKADALRTKLSAYLLALEIAAMREQGLIQAELPLALIGNSRLGQLYAHSLQLLGMKATRFDGEALVQAGLYRAYQELGLCVN</sequence>
<dbReference type="InterPro" id="IPR043129">
    <property type="entry name" value="ATPase_NBD"/>
</dbReference>
<evidence type="ECO:0000313" key="2">
    <source>
        <dbReference type="Proteomes" id="UP000190460"/>
    </source>
</evidence>
<dbReference type="EMBL" id="FUYB01000005">
    <property type="protein sequence ID" value="SKA75657.1"/>
    <property type="molecule type" value="Genomic_DNA"/>
</dbReference>
<reference evidence="2" key="1">
    <citation type="submission" date="2017-02" db="EMBL/GenBank/DDBJ databases">
        <authorList>
            <person name="Varghese N."/>
            <person name="Submissions S."/>
        </authorList>
    </citation>
    <scope>NUCLEOTIDE SEQUENCE [LARGE SCALE GENOMIC DNA]</scope>
    <source>
        <strain evidence="2">ATCC 49788</strain>
    </source>
</reference>
<keyword evidence="2" id="KW-1185">Reference proteome</keyword>
<dbReference type="InterPro" id="IPR042258">
    <property type="entry name" value="DGOK_N"/>
</dbReference>
<dbReference type="RefSeq" id="WP_078922023.1">
    <property type="nucleotide sequence ID" value="NZ_FUYB01000005.1"/>
</dbReference>
<name>A0A1T4WEM9_9GAMM</name>
<evidence type="ECO:0000313" key="1">
    <source>
        <dbReference type="EMBL" id="SKA75657.1"/>
    </source>
</evidence>
<dbReference type="GO" id="GO:0008671">
    <property type="term" value="F:2-dehydro-3-deoxygalactonokinase activity"/>
    <property type="evidence" value="ECO:0007669"/>
    <property type="project" value="InterPro"/>
</dbReference>
<dbReference type="InterPro" id="IPR007729">
    <property type="entry name" value="DGOK"/>
</dbReference>
<keyword evidence="1" id="KW-0418">Kinase</keyword>
<proteinExistence type="predicted"/>
<accession>A0A1T4WEM9</accession>